<comment type="subcellular location">
    <subcellularLocation>
        <location evidence="1">Mitochondrion matrix</location>
    </subcellularLocation>
</comment>
<dbReference type="PRINTS" id="PR00080">
    <property type="entry name" value="SDRFAMILY"/>
</dbReference>
<organism evidence="26 27">
    <name type="scientific">Acyrthosiphon pisum</name>
    <name type="common">Pea aphid</name>
    <dbReference type="NCBI Taxonomy" id="7029"/>
    <lineage>
        <taxon>Eukaryota</taxon>
        <taxon>Metazoa</taxon>
        <taxon>Ecdysozoa</taxon>
        <taxon>Arthropoda</taxon>
        <taxon>Hexapoda</taxon>
        <taxon>Insecta</taxon>
        <taxon>Pterygota</taxon>
        <taxon>Neoptera</taxon>
        <taxon>Paraneoptera</taxon>
        <taxon>Hemiptera</taxon>
        <taxon>Sternorrhyncha</taxon>
        <taxon>Aphidomorpha</taxon>
        <taxon>Aphidoidea</taxon>
        <taxon>Aphididae</taxon>
        <taxon>Macrosiphini</taxon>
        <taxon>Acyrthosiphon</taxon>
    </lineage>
</organism>
<evidence type="ECO:0000256" key="11">
    <source>
        <dbReference type="ARBA" id="ARBA00023128"/>
    </source>
</evidence>
<evidence type="ECO:0000313" key="26">
    <source>
        <dbReference type="EnsemblMetazoa" id="XP_016658848.1"/>
    </source>
</evidence>
<evidence type="ECO:0000313" key="27">
    <source>
        <dbReference type="Proteomes" id="UP000007819"/>
    </source>
</evidence>
<evidence type="ECO:0000256" key="7">
    <source>
        <dbReference type="ARBA" id="ARBA00022832"/>
    </source>
</evidence>
<dbReference type="InterPro" id="IPR002347">
    <property type="entry name" value="SDR_fam"/>
</dbReference>
<dbReference type="EC" id="1.1.1.239" evidence="19"/>
<keyword evidence="8" id="KW-0560">Oxidoreductase</keyword>
<protein>
    <recommendedName>
        <fullName evidence="20">(3R)-3-hydroxyacyl-CoA dehydrogenase</fullName>
        <ecNumber evidence="19">1.1.1.239</ecNumber>
        <ecNumber evidence="4">1.1.1.n12</ecNumber>
    </recommendedName>
    <alternativeName>
        <fullName evidence="22">17-beta-hydroxysteroid dehydrogenase 8</fullName>
    </alternativeName>
    <alternativeName>
        <fullName evidence="21">3-ketoacyl-[acyl-carrier-protein] reductase alpha subunit</fullName>
    </alternativeName>
    <alternativeName>
        <fullName evidence="24">3-oxoacyl-[acyl-carrier-protein] reductase</fullName>
    </alternativeName>
    <alternativeName>
        <fullName evidence="25">Estradiol 17-beta-dehydrogenase 8</fullName>
    </alternativeName>
    <alternativeName>
        <fullName evidence="23">Testosterone 17-beta-dehydrogenase 8</fullName>
    </alternativeName>
</protein>
<dbReference type="Gene3D" id="3.40.50.720">
    <property type="entry name" value="NAD(P)-binding Rossmann-like Domain"/>
    <property type="match status" value="1"/>
</dbReference>
<comment type="pathway">
    <text evidence="2">Lipid metabolism; fatty acid biosynthesis.</text>
</comment>
<sequence length="253" mass="27370">MLPGKLAFVTGAGGGIGRAICRVMAREGATVVAADLNINNVQTTVDELTGEGHKSYQLDVSNAESVTNVLKQVFTDYSAPPTVVVNAAGITRDNFMLKMSVQDFESVFNVNVKVIEQYKEINVLNSIFYVYLPIELVEKHLPGSIVNIGSIVAQRGNIGQSNYSASKAAVEVFSKTVALEMAKYNIRCNTVLPGFTTTPMTDMIPENIREHFKSVIPLKRFANSEEIAEVVTFLASEKSSYVTGTSIAVSGGY</sequence>
<dbReference type="GO" id="GO:0008210">
    <property type="term" value="P:estrogen metabolic process"/>
    <property type="evidence" value="ECO:0007669"/>
    <property type="project" value="UniProtKB-ARBA"/>
</dbReference>
<evidence type="ECO:0000256" key="19">
    <source>
        <dbReference type="ARBA" id="ARBA00066822"/>
    </source>
</evidence>
<evidence type="ECO:0000256" key="9">
    <source>
        <dbReference type="ARBA" id="ARBA00023027"/>
    </source>
</evidence>
<dbReference type="PROSITE" id="PS00061">
    <property type="entry name" value="ADH_SHORT"/>
    <property type="match status" value="1"/>
</dbReference>
<keyword evidence="27" id="KW-1185">Reference proteome</keyword>
<comment type="catalytic activity">
    <reaction evidence="14">
        <text>17beta-estradiol + NAD(+) = estrone + NADH + H(+)</text>
        <dbReference type="Rhea" id="RHEA:24612"/>
        <dbReference type="ChEBI" id="CHEBI:15378"/>
        <dbReference type="ChEBI" id="CHEBI:16469"/>
        <dbReference type="ChEBI" id="CHEBI:17263"/>
        <dbReference type="ChEBI" id="CHEBI:57540"/>
        <dbReference type="ChEBI" id="CHEBI:57945"/>
        <dbReference type="EC" id="1.1.1.62"/>
    </reaction>
    <physiologicalReaction direction="left-to-right" evidence="14">
        <dbReference type="Rhea" id="RHEA:24613"/>
    </physiologicalReaction>
    <physiologicalReaction direction="right-to-left" evidence="14">
        <dbReference type="Rhea" id="RHEA:24614"/>
    </physiologicalReaction>
</comment>
<reference evidence="27" key="1">
    <citation type="submission" date="2010-06" db="EMBL/GenBank/DDBJ databases">
        <authorList>
            <person name="Jiang H."/>
            <person name="Abraham K."/>
            <person name="Ali S."/>
            <person name="Alsbrooks S.L."/>
            <person name="Anim B.N."/>
            <person name="Anosike U.S."/>
            <person name="Attaway T."/>
            <person name="Bandaranaike D.P."/>
            <person name="Battles P.K."/>
            <person name="Bell S.N."/>
            <person name="Bell A.V."/>
            <person name="Beltran B."/>
            <person name="Bickham C."/>
            <person name="Bustamante Y."/>
            <person name="Caleb T."/>
            <person name="Canada A."/>
            <person name="Cardenas V."/>
            <person name="Carter K."/>
            <person name="Chacko J."/>
            <person name="Chandrabose M.N."/>
            <person name="Chavez D."/>
            <person name="Chavez A."/>
            <person name="Chen L."/>
            <person name="Chu H.-S."/>
            <person name="Claassen K.J."/>
            <person name="Cockrell R."/>
            <person name="Collins M."/>
            <person name="Cooper J.A."/>
            <person name="Cree A."/>
            <person name="Curry S.M."/>
            <person name="Da Y."/>
            <person name="Dao M.D."/>
            <person name="Das B."/>
            <person name="Davila M.-L."/>
            <person name="Davy-Carroll L."/>
            <person name="Denson S."/>
            <person name="Dinh H."/>
            <person name="Ebong V.E."/>
            <person name="Edwards J.R."/>
            <person name="Egan A."/>
            <person name="El-Daye J."/>
            <person name="Escobedo L."/>
            <person name="Fernandez S."/>
            <person name="Fernando P.R."/>
            <person name="Flagg N."/>
            <person name="Forbes L.D."/>
            <person name="Fowler R.G."/>
            <person name="Fu Q."/>
            <person name="Gabisi R.A."/>
            <person name="Ganer J."/>
            <person name="Garbino Pronczuk A."/>
            <person name="Garcia R.M."/>
            <person name="Garner T."/>
            <person name="Garrett T.E."/>
            <person name="Gonzalez D.A."/>
            <person name="Hamid H."/>
            <person name="Hawkins E.S."/>
            <person name="Hirani K."/>
            <person name="Hogues M.E."/>
            <person name="Hollins B."/>
            <person name="Hsiao C.-H."/>
            <person name="Jabil R."/>
            <person name="James M.L."/>
            <person name="Jhangiani S.N."/>
            <person name="Johnson B."/>
            <person name="Johnson Q."/>
            <person name="Joshi V."/>
            <person name="Kalu J.B."/>
            <person name="Kam C."/>
            <person name="Kashfia A."/>
            <person name="Keebler J."/>
            <person name="Kisamo H."/>
            <person name="Kovar C.L."/>
            <person name="Lago L.A."/>
            <person name="Lai C.-Y."/>
            <person name="Laidlaw J."/>
            <person name="Lara F."/>
            <person name="Le T.-K."/>
            <person name="Lee S.L."/>
            <person name="Legall F.H."/>
            <person name="Lemon S.J."/>
            <person name="Lewis L.R."/>
            <person name="Li B."/>
            <person name="Liu Y."/>
            <person name="Liu Y.-S."/>
            <person name="Lopez J."/>
            <person name="Lozado R.J."/>
            <person name="Lu J."/>
            <person name="Madu R.C."/>
            <person name="Maheshwari M."/>
            <person name="Maheshwari R."/>
            <person name="Malloy K."/>
            <person name="Martinez E."/>
            <person name="Mathew T."/>
            <person name="Mercado I.C."/>
            <person name="Mercado C."/>
            <person name="Meyer B."/>
            <person name="Montgomery K."/>
            <person name="Morgan M.B."/>
            <person name="Munidasa M."/>
            <person name="Nazareth L.V."/>
            <person name="Nelson J."/>
            <person name="Ng B.M."/>
            <person name="Nguyen N.B."/>
            <person name="Nguyen P.Q."/>
            <person name="Nguyen T."/>
            <person name="Obregon M."/>
            <person name="Okwuonu G.O."/>
            <person name="Onwere C.G."/>
            <person name="Orozco G."/>
            <person name="Parra A."/>
            <person name="Patel S."/>
            <person name="Patil S."/>
            <person name="Perez A."/>
            <person name="Perez Y."/>
            <person name="Pham C."/>
            <person name="Primus E.L."/>
            <person name="Pu L.-L."/>
            <person name="Puazo M."/>
            <person name="Qin X."/>
            <person name="Quiroz J.B."/>
            <person name="Reese J."/>
            <person name="Richards S."/>
            <person name="Rives C.M."/>
            <person name="Robberts R."/>
            <person name="Ruiz S.J."/>
            <person name="Ruiz M.J."/>
            <person name="Santibanez J."/>
            <person name="Schneider B.W."/>
            <person name="Sisson I."/>
            <person name="Smith M."/>
            <person name="Sodergren E."/>
            <person name="Song X.-Z."/>
            <person name="Song B.B."/>
            <person name="Summersgill H."/>
            <person name="Thelus R."/>
            <person name="Thornton R.D."/>
            <person name="Trejos Z.Y."/>
            <person name="Usmani K."/>
            <person name="Vattathil S."/>
            <person name="Villasana D."/>
            <person name="Walker D.L."/>
            <person name="Wang S."/>
            <person name="Wang K."/>
            <person name="White C.S."/>
            <person name="Williams A.C."/>
            <person name="Williamson J."/>
            <person name="Wilson K."/>
            <person name="Woghiren I.O."/>
            <person name="Woodworth J.R."/>
            <person name="Worley K.C."/>
            <person name="Wright R.A."/>
            <person name="Wu W."/>
            <person name="Young L."/>
            <person name="Zhang L."/>
            <person name="Zhang J."/>
            <person name="Zhu Y."/>
            <person name="Muzny D.M."/>
            <person name="Weinstock G."/>
            <person name="Gibbs R.A."/>
        </authorList>
    </citation>
    <scope>NUCLEOTIDE SEQUENCE [LARGE SCALE GENOMIC DNA]</scope>
    <source>
        <strain evidence="27">LSR1</strain>
    </source>
</reference>
<evidence type="ECO:0000256" key="4">
    <source>
        <dbReference type="ARBA" id="ARBA00012456"/>
    </source>
</evidence>
<evidence type="ECO:0000256" key="17">
    <source>
        <dbReference type="ARBA" id="ARBA00052680"/>
    </source>
</evidence>
<evidence type="ECO:0000256" key="5">
    <source>
        <dbReference type="ARBA" id="ARBA00022516"/>
    </source>
</evidence>
<keyword evidence="6" id="KW-0597">Phosphoprotein</keyword>
<keyword evidence="11" id="KW-0496">Mitochondrion</keyword>
<dbReference type="GeneID" id="100166278"/>
<evidence type="ECO:0000256" key="25">
    <source>
        <dbReference type="ARBA" id="ARBA00083258"/>
    </source>
</evidence>
<dbReference type="PANTHER" id="PTHR42760">
    <property type="entry name" value="SHORT-CHAIN DEHYDROGENASES/REDUCTASES FAMILY MEMBER"/>
    <property type="match status" value="1"/>
</dbReference>
<evidence type="ECO:0000256" key="6">
    <source>
        <dbReference type="ARBA" id="ARBA00022553"/>
    </source>
</evidence>
<dbReference type="PANTHER" id="PTHR42760:SF83">
    <property type="entry name" value="(3R)-3-HYDROXYACYL-COA DEHYDROGENASE"/>
    <property type="match status" value="1"/>
</dbReference>
<evidence type="ECO:0000256" key="2">
    <source>
        <dbReference type="ARBA" id="ARBA00005194"/>
    </source>
</evidence>
<dbReference type="RefSeq" id="XP_016658848.1">
    <property type="nucleotide sequence ID" value="XM_016803359.1"/>
</dbReference>
<comment type="subunit">
    <text evidence="18">Heterotetramer with CBR4; contains two molecules of HSD17B8 and CBR4.</text>
</comment>
<keyword evidence="5" id="KW-0444">Lipid biosynthesis</keyword>
<evidence type="ECO:0000256" key="24">
    <source>
        <dbReference type="ARBA" id="ARBA00083097"/>
    </source>
</evidence>
<dbReference type="InterPro" id="IPR036291">
    <property type="entry name" value="NAD(P)-bd_dom_sf"/>
</dbReference>
<dbReference type="GO" id="GO:0047035">
    <property type="term" value="F:testosterone dehydrogenase (NAD+) activity"/>
    <property type="evidence" value="ECO:0007669"/>
    <property type="project" value="UniProtKB-EC"/>
</dbReference>
<evidence type="ECO:0000256" key="10">
    <source>
        <dbReference type="ARBA" id="ARBA00023098"/>
    </source>
</evidence>
<evidence type="ECO:0000256" key="23">
    <source>
        <dbReference type="ARBA" id="ARBA00081936"/>
    </source>
</evidence>
<evidence type="ECO:0000256" key="3">
    <source>
        <dbReference type="ARBA" id="ARBA00006484"/>
    </source>
</evidence>
<keyword evidence="12" id="KW-0275">Fatty acid biosynthesis</keyword>
<dbReference type="EC" id="1.1.1.n12" evidence="4"/>
<dbReference type="Proteomes" id="UP000007819">
    <property type="component" value="Chromosome A1"/>
</dbReference>
<dbReference type="FunFam" id="3.40.50.720:FF:000231">
    <property type="entry name" value="Estradiol 17-beta-dehydrogenase 8"/>
    <property type="match status" value="1"/>
</dbReference>
<keyword evidence="10" id="KW-0443">Lipid metabolism</keyword>
<dbReference type="Pfam" id="PF13561">
    <property type="entry name" value="adh_short_C2"/>
    <property type="match status" value="1"/>
</dbReference>
<keyword evidence="7" id="KW-0276">Fatty acid metabolism</keyword>
<accession>A0A8R2H5X0</accession>
<dbReference type="InterPro" id="IPR020904">
    <property type="entry name" value="Sc_DH/Rdtase_CS"/>
</dbReference>
<dbReference type="EnsemblMetazoa" id="XM_016803359.2">
    <property type="protein sequence ID" value="XP_016658848.1"/>
    <property type="gene ID" value="LOC100166278"/>
</dbReference>
<proteinExistence type="inferred from homology"/>
<comment type="catalytic activity">
    <reaction evidence="16">
        <text>17beta-hydroxy-5alpha-androstan-3-one + NAD(+) = 5alpha-androstan-3,17-dione + NADH + H(+)</text>
        <dbReference type="Rhea" id="RHEA:41992"/>
        <dbReference type="ChEBI" id="CHEBI:15378"/>
        <dbReference type="ChEBI" id="CHEBI:15994"/>
        <dbReference type="ChEBI" id="CHEBI:16330"/>
        <dbReference type="ChEBI" id="CHEBI:57540"/>
        <dbReference type="ChEBI" id="CHEBI:57945"/>
    </reaction>
    <physiologicalReaction direction="left-to-right" evidence="16">
        <dbReference type="Rhea" id="RHEA:41993"/>
    </physiologicalReaction>
</comment>
<comment type="similarity">
    <text evidence="3">Belongs to the short-chain dehydrogenases/reductases (SDR) family.</text>
</comment>
<dbReference type="PRINTS" id="PR00081">
    <property type="entry name" value="GDHRDH"/>
</dbReference>
<evidence type="ECO:0000256" key="1">
    <source>
        <dbReference type="ARBA" id="ARBA00004305"/>
    </source>
</evidence>
<dbReference type="AlphaFoldDB" id="A0A8R2H5X0"/>
<dbReference type="GO" id="GO:0006633">
    <property type="term" value="P:fatty acid biosynthetic process"/>
    <property type="evidence" value="ECO:0007669"/>
    <property type="project" value="UniProtKB-KW"/>
</dbReference>
<dbReference type="GO" id="GO:0004303">
    <property type="term" value="F:estradiol 17-beta-dehydrogenase [NAD(P)+] activity"/>
    <property type="evidence" value="ECO:0007669"/>
    <property type="project" value="UniProtKB-EC"/>
</dbReference>
<evidence type="ECO:0000256" key="22">
    <source>
        <dbReference type="ARBA" id="ARBA00081419"/>
    </source>
</evidence>
<name>A0A8R2H5X0_ACYPI</name>
<comment type="catalytic activity">
    <reaction evidence="15">
        <text>testosterone + NAD(+) = androst-4-ene-3,17-dione + NADH + H(+)</text>
        <dbReference type="Rhea" id="RHEA:14929"/>
        <dbReference type="ChEBI" id="CHEBI:15378"/>
        <dbReference type="ChEBI" id="CHEBI:16422"/>
        <dbReference type="ChEBI" id="CHEBI:17347"/>
        <dbReference type="ChEBI" id="CHEBI:57540"/>
        <dbReference type="ChEBI" id="CHEBI:57945"/>
        <dbReference type="EC" id="1.1.1.239"/>
    </reaction>
    <physiologicalReaction direction="left-to-right" evidence="15">
        <dbReference type="Rhea" id="RHEA:14930"/>
    </physiologicalReaction>
</comment>
<evidence type="ECO:0000256" key="14">
    <source>
        <dbReference type="ARBA" id="ARBA00049069"/>
    </source>
</evidence>
<evidence type="ECO:0000256" key="8">
    <source>
        <dbReference type="ARBA" id="ARBA00023002"/>
    </source>
</evidence>
<dbReference type="GO" id="GO:0048038">
    <property type="term" value="F:quinone binding"/>
    <property type="evidence" value="ECO:0007669"/>
    <property type="project" value="TreeGrafter"/>
</dbReference>
<evidence type="ECO:0000256" key="13">
    <source>
        <dbReference type="ARBA" id="ARBA00037929"/>
    </source>
</evidence>
<evidence type="ECO:0000256" key="18">
    <source>
        <dbReference type="ARBA" id="ARBA00065174"/>
    </source>
</evidence>
<evidence type="ECO:0000256" key="16">
    <source>
        <dbReference type="ARBA" id="ARBA00050435"/>
    </source>
</evidence>
<dbReference type="SUPFAM" id="SSF51735">
    <property type="entry name" value="NAD(P)-binding Rossmann-fold domains"/>
    <property type="match status" value="1"/>
</dbReference>
<dbReference type="GO" id="GO:0005759">
    <property type="term" value="C:mitochondrial matrix"/>
    <property type="evidence" value="ECO:0007669"/>
    <property type="project" value="UniProtKB-SubCell"/>
</dbReference>
<comment type="catalytic activity">
    <reaction evidence="17">
        <text>a (3R)-3-hydroxyacyl-CoA + NAD(+) = a 3-oxoacyl-CoA + NADH + H(+)</text>
        <dbReference type="Rhea" id="RHEA:32711"/>
        <dbReference type="ChEBI" id="CHEBI:15378"/>
        <dbReference type="ChEBI" id="CHEBI:57319"/>
        <dbReference type="ChEBI" id="CHEBI:57540"/>
        <dbReference type="ChEBI" id="CHEBI:57945"/>
        <dbReference type="ChEBI" id="CHEBI:90726"/>
        <dbReference type="EC" id="1.1.1.n12"/>
    </reaction>
    <physiologicalReaction direction="left-to-right" evidence="17">
        <dbReference type="Rhea" id="RHEA:32712"/>
    </physiologicalReaction>
</comment>
<keyword evidence="9" id="KW-0520">NAD</keyword>
<dbReference type="OrthoDB" id="1888931at2759"/>
<evidence type="ECO:0000256" key="12">
    <source>
        <dbReference type="ARBA" id="ARBA00023160"/>
    </source>
</evidence>
<evidence type="ECO:0000256" key="21">
    <source>
        <dbReference type="ARBA" id="ARBA00077835"/>
    </source>
</evidence>
<evidence type="ECO:0000256" key="15">
    <source>
        <dbReference type="ARBA" id="ARBA00050232"/>
    </source>
</evidence>
<evidence type="ECO:0000256" key="20">
    <source>
        <dbReference type="ARBA" id="ARBA00070911"/>
    </source>
</evidence>
<reference evidence="26" key="2">
    <citation type="submission" date="2022-06" db="UniProtKB">
        <authorList>
            <consortium name="EnsemblMetazoa"/>
        </authorList>
    </citation>
    <scope>IDENTIFICATION</scope>
</reference>
<comment type="pathway">
    <text evidence="13">Steroid biosynthesis; estrogen biosynthesis.</text>
</comment>